<organism evidence="1 2">
    <name type="scientific">Cellulomonas wangleii</name>
    <dbReference type="NCBI Taxonomy" id="2816956"/>
    <lineage>
        <taxon>Bacteria</taxon>
        <taxon>Bacillati</taxon>
        <taxon>Actinomycetota</taxon>
        <taxon>Actinomycetes</taxon>
        <taxon>Micrococcales</taxon>
        <taxon>Cellulomonadaceae</taxon>
        <taxon>Cellulomonas</taxon>
    </lineage>
</organism>
<reference evidence="1 2" key="1">
    <citation type="submission" date="2021-05" db="EMBL/GenBank/DDBJ databases">
        <title>Novel species in genus Cellulomonas.</title>
        <authorList>
            <person name="Zhang G."/>
        </authorList>
    </citation>
    <scope>NUCLEOTIDE SEQUENCE [LARGE SCALE GENOMIC DNA]</scope>
    <source>
        <strain evidence="2">zg-ZUI222</strain>
    </source>
</reference>
<dbReference type="RefSeq" id="WP_207341525.1">
    <property type="nucleotide sequence ID" value="NZ_CP074405.1"/>
</dbReference>
<name>A0ABX8D6Y5_9CELL</name>
<accession>A0ABX8D6Y5</accession>
<evidence type="ECO:0000313" key="1">
    <source>
        <dbReference type="EMBL" id="QVI63204.1"/>
    </source>
</evidence>
<proteinExistence type="predicted"/>
<evidence type="ECO:0000313" key="2">
    <source>
        <dbReference type="Proteomes" id="UP000677804"/>
    </source>
</evidence>
<dbReference type="EMBL" id="CP074405">
    <property type="protein sequence ID" value="QVI63204.1"/>
    <property type="molecule type" value="Genomic_DNA"/>
</dbReference>
<keyword evidence="2" id="KW-1185">Reference proteome</keyword>
<sequence>MSTGDVLGAGTVVTVVFELEVPLLLLQARSFARHVPVGAVAEVLVIDDTARGLPARGAAELLAAYGPHADRVTLLRPDDLGGVPAAPGWQRQQALKLLVAPRVTTGRYLALDAKNHLVRAPDPAWFGVPDGRARLGVHGYAGHPLRPALERTVRYLGLDPGAVLDRFPATVTPFVLVTSLVRAMVEDVGDRAGRPFAQEFVDHRLTEFFLYAAWLEARAGGRDRWYADGQPGCPVVWPGDPSLRAVRAAGEELDGTGAPVLSVHRTALVRMPADATDALTDLWVAHGLFAARGDAARFVAGFRRTYRRRVWVRRCREAPQRVRARLADRATAAGAVPA</sequence>
<gene>
    <name evidence="1" type="ORF">KG103_04700</name>
</gene>
<protein>
    <submittedName>
        <fullName evidence="1">Uncharacterized protein</fullName>
    </submittedName>
</protein>
<dbReference type="Proteomes" id="UP000677804">
    <property type="component" value="Chromosome"/>
</dbReference>
<dbReference type="Pfam" id="PF20102">
    <property type="entry name" value="DUF6492"/>
    <property type="match status" value="1"/>
</dbReference>
<dbReference type="InterPro" id="IPR045499">
    <property type="entry name" value="DUF6492"/>
</dbReference>